<evidence type="ECO:0000256" key="1">
    <source>
        <dbReference type="ARBA" id="ARBA00022737"/>
    </source>
</evidence>
<proteinExistence type="predicted"/>
<dbReference type="InterPro" id="IPR036383">
    <property type="entry name" value="TSP1_rpt_sf"/>
</dbReference>
<dbReference type="Pfam" id="PF00090">
    <property type="entry name" value="TSP_1"/>
    <property type="match status" value="2"/>
</dbReference>
<keyword evidence="1" id="KW-0677">Repeat</keyword>
<dbReference type="AlphaFoldDB" id="A0AAE1DBI5"/>
<dbReference type="InterPro" id="IPR000884">
    <property type="entry name" value="TSP1_rpt"/>
</dbReference>
<sequence>MVPCPIDGEWGTWTAFSACSVTCGGVGEKVRERVCDRPAPNHGGRDCIGSPQDIQSCDSSATLCSSGNVWAILSFTTTPGAPVDGGFGDWTDWTECSVTCGGGVRSRQRLCNNSAPQYGGAQCTPSIYVEEEMCNTGACSPNGYAHGVAHARMRRP</sequence>
<dbReference type="PANTHER" id="PTHR22906">
    <property type="entry name" value="PROPERDIN"/>
    <property type="match status" value="1"/>
</dbReference>
<dbReference type="SUPFAM" id="SSF82895">
    <property type="entry name" value="TSP-1 type 1 repeat"/>
    <property type="match status" value="2"/>
</dbReference>
<dbReference type="PANTHER" id="PTHR22906:SF21">
    <property type="entry name" value="SEMA DOMAIN-CONTAINING PROTEIN"/>
    <property type="match status" value="1"/>
</dbReference>
<dbReference type="PROSITE" id="PS50092">
    <property type="entry name" value="TSP1"/>
    <property type="match status" value="2"/>
</dbReference>
<gene>
    <name evidence="3" type="ORF">RRG08_040027</name>
</gene>
<evidence type="ECO:0000313" key="3">
    <source>
        <dbReference type="EMBL" id="KAK3764431.1"/>
    </source>
</evidence>
<evidence type="ECO:0000313" key="4">
    <source>
        <dbReference type="Proteomes" id="UP001283361"/>
    </source>
</evidence>
<organism evidence="3 4">
    <name type="scientific">Elysia crispata</name>
    <name type="common">lettuce slug</name>
    <dbReference type="NCBI Taxonomy" id="231223"/>
    <lineage>
        <taxon>Eukaryota</taxon>
        <taxon>Metazoa</taxon>
        <taxon>Spiralia</taxon>
        <taxon>Lophotrochozoa</taxon>
        <taxon>Mollusca</taxon>
        <taxon>Gastropoda</taxon>
        <taxon>Heterobranchia</taxon>
        <taxon>Euthyneura</taxon>
        <taxon>Panpulmonata</taxon>
        <taxon>Sacoglossa</taxon>
        <taxon>Placobranchoidea</taxon>
        <taxon>Plakobranchidae</taxon>
        <taxon>Elysia</taxon>
    </lineage>
</organism>
<keyword evidence="2" id="KW-1015">Disulfide bond</keyword>
<dbReference type="Proteomes" id="UP001283361">
    <property type="component" value="Unassembled WGS sequence"/>
</dbReference>
<evidence type="ECO:0000256" key="2">
    <source>
        <dbReference type="ARBA" id="ARBA00023157"/>
    </source>
</evidence>
<dbReference type="EMBL" id="JAWDGP010004442">
    <property type="protein sequence ID" value="KAK3764431.1"/>
    <property type="molecule type" value="Genomic_DNA"/>
</dbReference>
<accession>A0AAE1DBI5</accession>
<dbReference type="FunFam" id="2.20.100.10:FF:000007">
    <property type="entry name" value="Thrombospondin 1"/>
    <property type="match status" value="1"/>
</dbReference>
<name>A0AAE1DBI5_9GAST</name>
<reference evidence="3" key="1">
    <citation type="journal article" date="2023" name="G3 (Bethesda)">
        <title>A reference genome for the long-term kleptoplast-retaining sea slug Elysia crispata morphotype clarki.</title>
        <authorList>
            <person name="Eastman K.E."/>
            <person name="Pendleton A.L."/>
            <person name="Shaikh M.A."/>
            <person name="Suttiyut T."/>
            <person name="Ogas R."/>
            <person name="Tomko P."/>
            <person name="Gavelis G."/>
            <person name="Widhalm J.R."/>
            <person name="Wisecaver J.H."/>
        </authorList>
    </citation>
    <scope>NUCLEOTIDE SEQUENCE</scope>
    <source>
        <strain evidence="3">ECLA1</strain>
    </source>
</reference>
<protein>
    <submittedName>
        <fullName evidence="3">Uncharacterized protein</fullName>
    </submittedName>
</protein>
<comment type="caution">
    <text evidence="3">The sequence shown here is derived from an EMBL/GenBank/DDBJ whole genome shotgun (WGS) entry which is preliminary data.</text>
</comment>
<dbReference type="FunFam" id="2.20.100.10:FF:000002">
    <property type="entry name" value="Unc-5 netrin receptor C"/>
    <property type="match status" value="1"/>
</dbReference>
<dbReference type="InterPro" id="IPR052065">
    <property type="entry name" value="Compl_asym_regulator"/>
</dbReference>
<dbReference type="Gene3D" id="2.20.100.10">
    <property type="entry name" value="Thrombospondin type-1 (TSP1) repeat"/>
    <property type="match status" value="2"/>
</dbReference>
<keyword evidence="4" id="KW-1185">Reference proteome</keyword>
<dbReference type="SMART" id="SM00209">
    <property type="entry name" value="TSP1"/>
    <property type="match status" value="2"/>
</dbReference>